<gene>
    <name evidence="12" type="ORF">SAMN05444401_2142</name>
</gene>
<evidence type="ECO:0000313" key="12">
    <source>
        <dbReference type="EMBL" id="SHJ10133.1"/>
    </source>
</evidence>
<dbReference type="InterPro" id="IPR051214">
    <property type="entry name" value="GH32_Enzymes"/>
</dbReference>
<evidence type="ECO:0000256" key="8">
    <source>
        <dbReference type="RuleBase" id="RU362110"/>
    </source>
</evidence>
<organism evidence="12 13">
    <name type="scientific">Clostridium amylolyticum</name>
    <dbReference type="NCBI Taxonomy" id="1121298"/>
    <lineage>
        <taxon>Bacteria</taxon>
        <taxon>Bacillati</taxon>
        <taxon>Bacillota</taxon>
        <taxon>Clostridia</taxon>
        <taxon>Eubacteriales</taxon>
        <taxon>Clostridiaceae</taxon>
        <taxon>Clostridium</taxon>
    </lineage>
</organism>
<dbReference type="GO" id="GO:0004564">
    <property type="term" value="F:beta-fructofuranosidase activity"/>
    <property type="evidence" value="ECO:0007669"/>
    <property type="project" value="UniProtKB-EC"/>
</dbReference>
<dbReference type="Pfam" id="PF00251">
    <property type="entry name" value="Glyco_hydro_32N"/>
    <property type="match status" value="1"/>
</dbReference>
<keyword evidence="6 8" id="KW-0326">Glycosidase</keyword>
<dbReference type="InterPro" id="IPR001362">
    <property type="entry name" value="Glyco_hydro_32"/>
</dbReference>
<keyword evidence="9" id="KW-0963">Cytoplasm</keyword>
<dbReference type="Proteomes" id="UP000184080">
    <property type="component" value="Unassembled WGS sequence"/>
</dbReference>
<evidence type="ECO:0000259" key="10">
    <source>
        <dbReference type="Pfam" id="PF00251"/>
    </source>
</evidence>
<sequence length="488" mass="56322">MNMERQLLNKAYKRIKDYEDLVNQDIFRQEYHIQPPVGFLNDPNGFIQFNGEYHIFYQFNPFYPEEKTVFWGHVKSKDLTNWQSMPLALSPANWYETHGCYSGSAIDNEGKLTLMYTGNVKDEKGNRETYQCLAESTNGIEFTKYPNNPVISHQPQGYTPHFRDPKLWKKDNLCYMVIGAQSIDKQGKIILYKSPDLKNWTMIGEVAGSNIGVLGNFGYMWECPNLFNIDDKDVLIACPQGLEPEGMLYNNLYQCGYMVGKLNYKTGFLDHNGFIELDRGFDFYAPQITVDDKNRILLMSWMGMPGEEHPSEKYHWVHCLTLPRELKLVNGKIHQIPVDELKALRKDEIAYENIIIENEEISLEGIEGIKFDLEILLEGISAEDFGIKMRCSENGDEYTLISFNLPSKTILVDRNNSGQGLKGVRKCKLNSDVFKIQIFSDNSSLEIFINHGEEVFTQRIYPDVSSKDIKLYSCNGITRIKSIKKWNI</sequence>
<evidence type="ECO:0000256" key="6">
    <source>
        <dbReference type="ARBA" id="ARBA00023295"/>
    </source>
</evidence>
<dbReference type="InterPro" id="IPR013148">
    <property type="entry name" value="Glyco_hydro_32_N"/>
</dbReference>
<comment type="function">
    <text evidence="9">Enables the bacterium to metabolize sucrose as a sole carbon source.</text>
</comment>
<dbReference type="InterPro" id="IPR023296">
    <property type="entry name" value="Glyco_hydro_beta-prop_sf"/>
</dbReference>
<dbReference type="SUPFAM" id="SSF49899">
    <property type="entry name" value="Concanavalin A-like lectins/glucanases"/>
    <property type="match status" value="1"/>
</dbReference>
<dbReference type="STRING" id="1121298.SAMN05444401_2142"/>
<dbReference type="InterPro" id="IPR018053">
    <property type="entry name" value="Glyco_hydro_32_AS"/>
</dbReference>
<evidence type="ECO:0000256" key="1">
    <source>
        <dbReference type="ARBA" id="ARBA00004914"/>
    </source>
</evidence>
<feature type="domain" description="Glycosyl hydrolase family 32 N-terminal" evidence="10">
    <location>
        <begin position="32"/>
        <end position="337"/>
    </location>
</feature>
<evidence type="ECO:0000313" key="13">
    <source>
        <dbReference type="Proteomes" id="UP000184080"/>
    </source>
</evidence>
<comment type="similarity">
    <text evidence="2 8">Belongs to the glycosyl hydrolase 32 family.</text>
</comment>
<keyword evidence="13" id="KW-1185">Reference proteome</keyword>
<comment type="pathway">
    <text evidence="1 9">Glycan biosynthesis; sucrose metabolism.</text>
</comment>
<dbReference type="SMART" id="SM00640">
    <property type="entry name" value="Glyco_32"/>
    <property type="match status" value="1"/>
</dbReference>
<dbReference type="UniPathway" id="UPA00238"/>
<proteinExistence type="inferred from homology"/>
<evidence type="ECO:0000256" key="9">
    <source>
        <dbReference type="RuleBase" id="RU365015"/>
    </source>
</evidence>
<accession>A0A1M6GJL1</accession>
<feature type="domain" description="Glycosyl hydrolase family 32 C-terminal" evidence="11">
    <location>
        <begin position="340"/>
        <end position="486"/>
    </location>
</feature>
<evidence type="ECO:0000256" key="4">
    <source>
        <dbReference type="ARBA" id="ARBA00019623"/>
    </source>
</evidence>
<dbReference type="EC" id="3.2.1.26" evidence="3 8"/>
<keyword evidence="5 8" id="KW-0378">Hydrolase</keyword>
<dbReference type="CDD" id="cd18623">
    <property type="entry name" value="GH32_ScrB-like"/>
    <property type="match status" value="1"/>
</dbReference>
<dbReference type="PANTHER" id="PTHR43101:SF1">
    <property type="entry name" value="BETA-FRUCTOSIDASE"/>
    <property type="match status" value="1"/>
</dbReference>
<name>A0A1M6GJL1_9CLOT</name>
<dbReference type="SUPFAM" id="SSF75005">
    <property type="entry name" value="Arabinanase/levansucrase/invertase"/>
    <property type="match status" value="1"/>
</dbReference>
<comment type="subcellular location">
    <subcellularLocation>
        <location evidence="9">Cytoplasm</location>
    </subcellularLocation>
</comment>
<comment type="catalytic activity">
    <reaction evidence="8">
        <text>Hydrolysis of terminal non-reducing beta-D-fructofuranoside residues in beta-D-fructofuranosides.</text>
        <dbReference type="EC" id="3.2.1.26"/>
    </reaction>
</comment>
<evidence type="ECO:0000256" key="3">
    <source>
        <dbReference type="ARBA" id="ARBA00012758"/>
    </source>
</evidence>
<dbReference type="Gene3D" id="2.60.120.560">
    <property type="entry name" value="Exo-inulinase, domain 1"/>
    <property type="match status" value="1"/>
</dbReference>
<dbReference type="InterPro" id="IPR006232">
    <property type="entry name" value="Suc6P_hydrolase"/>
</dbReference>
<dbReference type="GO" id="GO:0005737">
    <property type="term" value="C:cytoplasm"/>
    <property type="evidence" value="ECO:0007669"/>
    <property type="project" value="UniProtKB-SubCell"/>
</dbReference>
<dbReference type="InterPro" id="IPR013320">
    <property type="entry name" value="ConA-like_dom_sf"/>
</dbReference>
<reference evidence="12 13" key="1">
    <citation type="submission" date="2016-11" db="EMBL/GenBank/DDBJ databases">
        <authorList>
            <person name="Jaros S."/>
            <person name="Januszkiewicz K."/>
            <person name="Wedrychowicz H."/>
        </authorList>
    </citation>
    <scope>NUCLEOTIDE SEQUENCE [LARGE SCALE GENOMIC DNA]</scope>
    <source>
        <strain evidence="12 13">DSM 21864</strain>
    </source>
</reference>
<evidence type="ECO:0000256" key="7">
    <source>
        <dbReference type="ARBA" id="ARBA00033367"/>
    </source>
</evidence>
<dbReference type="AlphaFoldDB" id="A0A1M6GJL1"/>
<dbReference type="Pfam" id="PF08244">
    <property type="entry name" value="Glyco_hydro_32C"/>
    <property type="match status" value="1"/>
</dbReference>
<dbReference type="OrthoDB" id="9759709at2"/>
<dbReference type="RefSeq" id="WP_073006345.1">
    <property type="nucleotide sequence ID" value="NZ_FQZO01000003.1"/>
</dbReference>
<evidence type="ECO:0000256" key="5">
    <source>
        <dbReference type="ARBA" id="ARBA00022801"/>
    </source>
</evidence>
<dbReference type="GO" id="GO:0005985">
    <property type="term" value="P:sucrose metabolic process"/>
    <property type="evidence" value="ECO:0007669"/>
    <property type="project" value="UniProtKB-UniPathway"/>
</dbReference>
<keyword evidence="9" id="KW-0119">Carbohydrate metabolism</keyword>
<dbReference type="NCBIfam" id="TIGR01322">
    <property type="entry name" value="scrB_fam"/>
    <property type="match status" value="1"/>
</dbReference>
<evidence type="ECO:0000259" key="11">
    <source>
        <dbReference type="Pfam" id="PF08244"/>
    </source>
</evidence>
<dbReference type="PROSITE" id="PS00609">
    <property type="entry name" value="GLYCOSYL_HYDROL_F32"/>
    <property type="match status" value="1"/>
</dbReference>
<dbReference type="InterPro" id="IPR013189">
    <property type="entry name" value="Glyco_hydro_32_C"/>
</dbReference>
<dbReference type="EMBL" id="FQZO01000003">
    <property type="protein sequence ID" value="SHJ10133.1"/>
    <property type="molecule type" value="Genomic_DNA"/>
</dbReference>
<evidence type="ECO:0000256" key="2">
    <source>
        <dbReference type="ARBA" id="ARBA00009902"/>
    </source>
</evidence>
<dbReference type="PANTHER" id="PTHR43101">
    <property type="entry name" value="BETA-FRUCTOSIDASE"/>
    <property type="match status" value="1"/>
</dbReference>
<protein>
    <recommendedName>
        <fullName evidence="4 8">Sucrose-6-phosphate hydrolase</fullName>
        <ecNumber evidence="3 8">3.2.1.26</ecNumber>
    </recommendedName>
    <alternativeName>
        <fullName evidence="7 9">Invertase</fullName>
    </alternativeName>
</protein>
<dbReference type="Gene3D" id="2.115.10.20">
    <property type="entry name" value="Glycosyl hydrolase domain, family 43"/>
    <property type="match status" value="1"/>
</dbReference>